<dbReference type="InterPro" id="IPR036770">
    <property type="entry name" value="Ankyrin_rpt-contain_sf"/>
</dbReference>
<dbReference type="PROSITE" id="PS50297">
    <property type="entry name" value="ANK_REP_REGION"/>
    <property type="match status" value="3"/>
</dbReference>
<dbReference type="PROSITE" id="PS51257">
    <property type="entry name" value="PROKAR_LIPOPROTEIN"/>
    <property type="match status" value="1"/>
</dbReference>
<dbReference type="InterPro" id="IPR002110">
    <property type="entry name" value="Ankyrin_rpt"/>
</dbReference>
<gene>
    <name evidence="5" type="ORF">SAMEA2273558_02803</name>
</gene>
<dbReference type="Pfam" id="PF12796">
    <property type="entry name" value="Ank_2"/>
    <property type="match status" value="3"/>
</dbReference>
<dbReference type="SMART" id="SM00248">
    <property type="entry name" value="ANK"/>
    <property type="match status" value="7"/>
</dbReference>
<dbReference type="PROSITE" id="PS50088">
    <property type="entry name" value="ANK_REPEAT"/>
    <property type="match status" value="4"/>
</dbReference>
<dbReference type="EMBL" id="FLDK01000006">
    <property type="protein sequence ID" value="SBH20736.1"/>
    <property type="molecule type" value="Genomic_DNA"/>
</dbReference>
<dbReference type="PANTHER" id="PTHR24198">
    <property type="entry name" value="ANKYRIN REPEAT AND PROTEIN KINASE DOMAIN-CONTAINING PROTEIN"/>
    <property type="match status" value="1"/>
</dbReference>
<feature type="repeat" description="ANK" evidence="3">
    <location>
        <begin position="55"/>
        <end position="87"/>
    </location>
</feature>
<evidence type="ECO:0000256" key="3">
    <source>
        <dbReference type="PROSITE-ProRule" id="PRU00023"/>
    </source>
</evidence>
<evidence type="ECO:0000256" key="4">
    <source>
        <dbReference type="SAM" id="SignalP"/>
    </source>
</evidence>
<dbReference type="AlphaFoldDB" id="A0AAX2BY43"/>
<dbReference type="Gene3D" id="1.25.40.20">
    <property type="entry name" value="Ankyrin repeat-containing domain"/>
    <property type="match status" value="3"/>
</dbReference>
<feature type="chain" id="PRO_5043813573" evidence="4">
    <location>
        <begin position="22"/>
        <end position="453"/>
    </location>
</feature>
<evidence type="ECO:0000313" key="5">
    <source>
        <dbReference type="EMBL" id="SBH20736.1"/>
    </source>
</evidence>
<keyword evidence="1" id="KW-0677">Repeat</keyword>
<keyword evidence="2 3" id="KW-0040">ANK repeat</keyword>
<name>A0AAX2BY43_KLEPN</name>
<accession>A0AAX2BY43</accession>
<dbReference type="SUPFAM" id="SSF48403">
    <property type="entry name" value="Ankyrin repeat"/>
    <property type="match status" value="2"/>
</dbReference>
<reference evidence="5 6" key="1">
    <citation type="submission" date="2016-04" db="EMBL/GenBank/DDBJ databases">
        <authorList>
            <consortium name="Pathogen Informatics"/>
        </authorList>
    </citation>
    <scope>NUCLEOTIDE SEQUENCE [LARGE SCALE GENOMIC DNA]</scope>
    <source>
        <strain evidence="6">k480</strain>
    </source>
</reference>
<feature type="repeat" description="ANK" evidence="3">
    <location>
        <begin position="273"/>
        <end position="305"/>
    </location>
</feature>
<organism evidence="5 6">
    <name type="scientific">Klebsiella pneumoniae</name>
    <dbReference type="NCBI Taxonomy" id="573"/>
    <lineage>
        <taxon>Bacteria</taxon>
        <taxon>Pseudomonadati</taxon>
        <taxon>Pseudomonadota</taxon>
        <taxon>Gammaproteobacteria</taxon>
        <taxon>Enterobacterales</taxon>
        <taxon>Enterobacteriaceae</taxon>
        <taxon>Klebsiella/Raoultella group</taxon>
        <taxon>Klebsiella</taxon>
        <taxon>Klebsiella pneumoniae complex</taxon>
    </lineage>
</organism>
<feature type="repeat" description="ANK" evidence="3">
    <location>
        <begin position="306"/>
        <end position="338"/>
    </location>
</feature>
<proteinExistence type="predicted"/>
<sequence length="453" mass="47562">MKVIKGLVLLCLMMLAGCQSEEETSQFLLACKYDAPATIAAMLDNGVDVDGQDKTGLSGLMVAAAENRRDVVELLLKRRAKPNLQTRQGVTALMLAAARGSDTAIIGDLLQAGASVNQTSIDKSTALMSAISDGGDVRNDYQHILAMKKPDAPVEEESTLDKIVGATAAKSLATGNRALMTEDMALQLAPGAFKKNVDEIVALLLKHGADVKAVNASGESAFFLAVDHARSAETITTLANAGADTSLADKSGTTPLMLALSASGVEVDKPNREGLTALQVAAGQGAPAVIAALVQRGAKVDQLSANDLSPLMLAVKMNNKANVEALLAAGASVNLSNKAGYTAIGYSRAGEVRQLLLAQHAELKGQAAHMAQSELQFCANAFADKLAYSDIARAVNNDTRPDIMRHQQSCPELGELTMLLGEFTFTPAGATYLGEPVTCKVSEYRKTFEVNCR</sequence>
<dbReference type="Proteomes" id="UP000077826">
    <property type="component" value="Unassembled WGS sequence"/>
</dbReference>
<evidence type="ECO:0000313" key="6">
    <source>
        <dbReference type="Proteomes" id="UP000077826"/>
    </source>
</evidence>
<evidence type="ECO:0000256" key="2">
    <source>
        <dbReference type="ARBA" id="ARBA00023043"/>
    </source>
</evidence>
<keyword evidence="4" id="KW-0732">Signal</keyword>
<dbReference type="PANTHER" id="PTHR24198:SF165">
    <property type="entry name" value="ANKYRIN REPEAT-CONTAINING PROTEIN-RELATED"/>
    <property type="match status" value="1"/>
</dbReference>
<feature type="signal peptide" evidence="4">
    <location>
        <begin position="1"/>
        <end position="21"/>
    </location>
</feature>
<protein>
    <submittedName>
        <fullName evidence="5">Ankyrin</fullName>
    </submittedName>
</protein>
<evidence type="ECO:0000256" key="1">
    <source>
        <dbReference type="ARBA" id="ARBA00022737"/>
    </source>
</evidence>
<dbReference type="RefSeq" id="WP_064182220.1">
    <property type="nucleotide sequence ID" value="NZ_FLDK01000006.1"/>
</dbReference>
<feature type="repeat" description="ANK" evidence="3">
    <location>
        <begin position="88"/>
        <end position="121"/>
    </location>
</feature>
<comment type="caution">
    <text evidence="5">The sequence shown here is derived from an EMBL/GenBank/DDBJ whole genome shotgun (WGS) entry which is preliminary data.</text>
</comment>